<organism evidence="1">
    <name type="scientific">Arundo donax</name>
    <name type="common">Giant reed</name>
    <name type="synonym">Donax arundinaceus</name>
    <dbReference type="NCBI Taxonomy" id="35708"/>
    <lineage>
        <taxon>Eukaryota</taxon>
        <taxon>Viridiplantae</taxon>
        <taxon>Streptophyta</taxon>
        <taxon>Embryophyta</taxon>
        <taxon>Tracheophyta</taxon>
        <taxon>Spermatophyta</taxon>
        <taxon>Magnoliopsida</taxon>
        <taxon>Liliopsida</taxon>
        <taxon>Poales</taxon>
        <taxon>Poaceae</taxon>
        <taxon>PACMAD clade</taxon>
        <taxon>Arundinoideae</taxon>
        <taxon>Arundineae</taxon>
        <taxon>Arundo</taxon>
    </lineage>
</organism>
<reference evidence="1" key="1">
    <citation type="submission" date="2014-09" db="EMBL/GenBank/DDBJ databases">
        <authorList>
            <person name="Magalhaes I.L.F."/>
            <person name="Oliveira U."/>
            <person name="Santos F.R."/>
            <person name="Vidigal T.H.D.A."/>
            <person name="Brescovit A.D."/>
            <person name="Santos A.J."/>
        </authorList>
    </citation>
    <scope>NUCLEOTIDE SEQUENCE</scope>
    <source>
        <tissue evidence="1">Shoot tissue taken approximately 20 cm above the soil surface</tissue>
    </source>
</reference>
<protein>
    <submittedName>
        <fullName evidence="1">Uncharacterized protein</fullName>
    </submittedName>
</protein>
<dbReference type="AlphaFoldDB" id="A0A0A9F5L6"/>
<reference evidence="1" key="2">
    <citation type="journal article" date="2015" name="Data Brief">
        <title>Shoot transcriptome of the giant reed, Arundo donax.</title>
        <authorList>
            <person name="Barrero R.A."/>
            <person name="Guerrero F.D."/>
            <person name="Moolhuijzen P."/>
            <person name="Goolsby J.A."/>
            <person name="Tidwell J."/>
            <person name="Bellgard S.E."/>
            <person name="Bellgard M.I."/>
        </authorList>
    </citation>
    <scope>NUCLEOTIDE SEQUENCE</scope>
    <source>
        <tissue evidence="1">Shoot tissue taken approximately 20 cm above the soil surface</tissue>
    </source>
</reference>
<name>A0A0A9F5L6_ARUDO</name>
<evidence type="ECO:0000313" key="1">
    <source>
        <dbReference type="EMBL" id="JAE06504.1"/>
    </source>
</evidence>
<dbReference type="EMBL" id="GBRH01191392">
    <property type="protein sequence ID" value="JAE06504.1"/>
    <property type="molecule type" value="Transcribed_RNA"/>
</dbReference>
<sequence>MILGYQNNIWLSFACNLCVYTNHNTTGCSLEVLNSCSNRCSIFCRYAMFYCFF</sequence>
<accession>A0A0A9F5L6</accession>
<proteinExistence type="predicted"/>